<keyword evidence="3" id="KW-1185">Reference proteome</keyword>
<dbReference type="Pfam" id="PF13403">
    <property type="entry name" value="Hint_2"/>
    <property type="match status" value="1"/>
</dbReference>
<protein>
    <recommendedName>
        <fullName evidence="1">Hedgehog/Intein (Hint) domain-containing protein</fullName>
    </recommendedName>
</protein>
<gene>
    <name evidence="2" type="ORF">GV832_13015</name>
</gene>
<dbReference type="RefSeq" id="WP_168775320.1">
    <property type="nucleotide sequence ID" value="NZ_JAABNR010000011.1"/>
</dbReference>
<evidence type="ECO:0000259" key="1">
    <source>
        <dbReference type="Pfam" id="PF13403"/>
    </source>
</evidence>
<accession>A0AAE5BVR5</accession>
<dbReference type="Proteomes" id="UP001193501">
    <property type="component" value="Unassembled WGS sequence"/>
</dbReference>
<reference evidence="2" key="1">
    <citation type="submission" date="2020-01" db="EMBL/GenBank/DDBJ databases">
        <authorList>
            <person name="Chen W.-M."/>
        </authorList>
    </citation>
    <scope>NUCLEOTIDE SEQUENCE</scope>
    <source>
        <strain evidence="2">CYK-10</strain>
    </source>
</reference>
<name>A0AAE5BVR5_9RHOB</name>
<dbReference type="EMBL" id="JAABNR010000011">
    <property type="protein sequence ID" value="NBZ88507.1"/>
    <property type="molecule type" value="Genomic_DNA"/>
</dbReference>
<evidence type="ECO:0000313" key="2">
    <source>
        <dbReference type="EMBL" id="NBZ88507.1"/>
    </source>
</evidence>
<comment type="caution">
    <text evidence="2">The sequence shown here is derived from an EMBL/GenBank/DDBJ whole genome shotgun (WGS) entry which is preliminary data.</text>
</comment>
<organism evidence="2 3">
    <name type="scientific">Stagnihabitans tardus</name>
    <dbReference type="NCBI Taxonomy" id="2699202"/>
    <lineage>
        <taxon>Bacteria</taxon>
        <taxon>Pseudomonadati</taxon>
        <taxon>Pseudomonadota</taxon>
        <taxon>Alphaproteobacteria</taxon>
        <taxon>Rhodobacterales</taxon>
        <taxon>Paracoccaceae</taxon>
        <taxon>Stagnihabitans</taxon>
    </lineage>
</organism>
<evidence type="ECO:0000313" key="3">
    <source>
        <dbReference type="Proteomes" id="UP001193501"/>
    </source>
</evidence>
<dbReference type="AlphaFoldDB" id="A0AAE5BVR5"/>
<dbReference type="InterPro" id="IPR028992">
    <property type="entry name" value="Hedgehog/Intein_dom"/>
</dbReference>
<sequence length="205" mass="21307">MGRHDPALTIAISGRAGLARGLYAGTLLRTPLGWAPIESLCPGELVLTRDRGLCPVVSLTREERPALWAVRIPAGALENGADLLLPPGQPVLVQTDFAMPYTGEAEALVPASSLEGWRGIVPVARATTAPIWQLRLDRSSLIEAGPGVVVGLEGSEEAQADLLTRLLSAPERPVLPLAAARHLVATLIGAATGEGMVQAALARGA</sequence>
<feature type="domain" description="Hedgehog/Intein (Hint)" evidence="1">
    <location>
        <begin position="23"/>
        <end position="144"/>
    </location>
</feature>
<proteinExistence type="predicted"/>